<dbReference type="VEuPathDB" id="CryptoDB:GNI_102740"/>
<evidence type="ECO:0000313" key="2">
    <source>
        <dbReference type="Proteomes" id="UP000019763"/>
    </source>
</evidence>
<dbReference type="GeneID" id="22913647"/>
<dbReference type="AlphaFoldDB" id="A0A023B4C4"/>
<reference evidence="1" key="1">
    <citation type="submission" date="2013-12" db="EMBL/GenBank/DDBJ databases">
        <authorList>
            <person name="Omoto C.K."/>
            <person name="Sibley D."/>
            <person name="Venepally P."/>
            <person name="Hadjithomas M."/>
            <person name="Karamycheva S."/>
            <person name="Brunk B."/>
            <person name="Roos D."/>
            <person name="Caler E."/>
            <person name="Lorenzi H."/>
        </authorList>
    </citation>
    <scope>NUCLEOTIDE SEQUENCE</scope>
</reference>
<organism evidence="1 2">
    <name type="scientific">Gregarina niphandrodes</name>
    <name type="common">Septate eugregarine</name>
    <dbReference type="NCBI Taxonomy" id="110365"/>
    <lineage>
        <taxon>Eukaryota</taxon>
        <taxon>Sar</taxon>
        <taxon>Alveolata</taxon>
        <taxon>Apicomplexa</taxon>
        <taxon>Conoidasida</taxon>
        <taxon>Gregarinasina</taxon>
        <taxon>Eugregarinorida</taxon>
        <taxon>Gregarinidae</taxon>
        <taxon>Gregarina</taxon>
    </lineage>
</organism>
<dbReference type="Proteomes" id="UP000019763">
    <property type="component" value="Unassembled WGS sequence"/>
</dbReference>
<name>A0A023B4C4_GRENI</name>
<accession>A0A023B4C4</accession>
<protein>
    <submittedName>
        <fullName evidence="1">Uncharacterized protein</fullName>
    </submittedName>
</protein>
<evidence type="ECO:0000313" key="1">
    <source>
        <dbReference type="EMBL" id="EZG56592.1"/>
    </source>
</evidence>
<keyword evidence="2" id="KW-1185">Reference proteome</keyword>
<gene>
    <name evidence="1" type="ORF">GNI_102740</name>
</gene>
<dbReference type="EMBL" id="AFNH02000768">
    <property type="protein sequence ID" value="EZG56592.1"/>
    <property type="molecule type" value="Genomic_DNA"/>
</dbReference>
<sequence length="126" mass="13784">MLLRGHKSLRFILGRKLYASYVHRIQLMRGPSAAMALAASATAGTAEAAGSGPHAGSALELLRAGYPNSFDYAMICHGAIFLLNLKIQLVEEYLERGLVMTNDAYYILQVLKHQLTAVAKVQPHLF</sequence>
<comment type="caution">
    <text evidence="1">The sequence shown here is derived from an EMBL/GenBank/DDBJ whole genome shotgun (WGS) entry which is preliminary data.</text>
</comment>
<dbReference type="RefSeq" id="XP_011131227.1">
    <property type="nucleotide sequence ID" value="XM_011132925.1"/>
</dbReference>
<proteinExistence type="predicted"/>